<feature type="transmembrane region" description="Helical" evidence="1">
    <location>
        <begin position="393"/>
        <end position="417"/>
    </location>
</feature>
<feature type="transmembrane region" description="Helical" evidence="1">
    <location>
        <begin position="188"/>
        <end position="206"/>
    </location>
</feature>
<evidence type="ECO:0008006" key="4">
    <source>
        <dbReference type="Google" id="ProtNLM"/>
    </source>
</evidence>
<name>A0ABW4LB86_9MICO</name>
<gene>
    <name evidence="2" type="ORF">ACFSBI_04580</name>
</gene>
<keyword evidence="1" id="KW-0472">Membrane</keyword>
<feature type="transmembrane region" description="Helical" evidence="1">
    <location>
        <begin position="423"/>
        <end position="456"/>
    </location>
</feature>
<keyword evidence="1" id="KW-1133">Transmembrane helix</keyword>
<dbReference type="EMBL" id="JBHUEA010000005">
    <property type="protein sequence ID" value="MFD1720816.1"/>
    <property type="molecule type" value="Genomic_DNA"/>
</dbReference>
<feature type="transmembrane region" description="Helical" evidence="1">
    <location>
        <begin position="241"/>
        <end position="259"/>
    </location>
</feature>
<dbReference type="RefSeq" id="WP_377932497.1">
    <property type="nucleotide sequence ID" value="NZ_JBHUEA010000005.1"/>
</dbReference>
<keyword evidence="1" id="KW-0812">Transmembrane</keyword>
<feature type="transmembrane region" description="Helical" evidence="1">
    <location>
        <begin position="21"/>
        <end position="43"/>
    </location>
</feature>
<dbReference type="Proteomes" id="UP001597347">
    <property type="component" value="Unassembled WGS sequence"/>
</dbReference>
<feature type="transmembrane region" description="Helical" evidence="1">
    <location>
        <begin position="271"/>
        <end position="300"/>
    </location>
</feature>
<feature type="transmembrane region" description="Helical" evidence="1">
    <location>
        <begin position="107"/>
        <end position="125"/>
    </location>
</feature>
<proteinExistence type="predicted"/>
<reference evidence="3" key="1">
    <citation type="journal article" date="2019" name="Int. J. Syst. Evol. Microbiol.">
        <title>The Global Catalogue of Microorganisms (GCM) 10K type strain sequencing project: providing services to taxonomists for standard genome sequencing and annotation.</title>
        <authorList>
            <consortium name="The Broad Institute Genomics Platform"/>
            <consortium name="The Broad Institute Genome Sequencing Center for Infectious Disease"/>
            <person name="Wu L."/>
            <person name="Ma J."/>
        </authorList>
    </citation>
    <scope>NUCLEOTIDE SEQUENCE [LARGE SCALE GENOMIC DNA]</scope>
    <source>
        <strain evidence="3">CGMCC 1.12471</strain>
    </source>
</reference>
<organism evidence="2 3">
    <name type="scientific">Amnibacterium endophyticum</name>
    <dbReference type="NCBI Taxonomy" id="2109337"/>
    <lineage>
        <taxon>Bacteria</taxon>
        <taxon>Bacillati</taxon>
        <taxon>Actinomycetota</taxon>
        <taxon>Actinomycetes</taxon>
        <taxon>Micrococcales</taxon>
        <taxon>Microbacteriaceae</taxon>
        <taxon>Amnibacterium</taxon>
    </lineage>
</organism>
<sequence length="472" mass="47390">MSGRTALAALRASAPSVRTRITAGPALEAGLLVAGALLVAVGAGSARADPGALLLGLYAGVLLVGAAAVALAIGASADVRRVVALETVLLLLVAVPVTRVASGGELIVAMGLAIAVPTVLALWRGGPLPRRWWLALALALVVVLGGATLVAPDRYGLLRMAPFVLAFGSVFLLFGGASSAVRRRVLRFLLLLAVVQAVLAVVEPLLGSPGLWAAAKTTAAGVAKGLPNPLLAGLERSQGTLGHPLPLGVLLAVAVALLVRNAVALPVRVRLAAAVPLAAGLVLSGSRNSILLAVLVAVVLVPRWRLGRRAVIAVAGAVAVLVVAALVAAPLLGVWLGSGSATHRAGALDAVPGLLTEQTPPAVLLGNGWASTSRMFGAGLLQQDGLRAVDNELVLLLSQGGLVAVALFVALLVLALVRAERTLLPVVLVIAATALVFDVLAWPSSAALTALALASAPARARSSRTRATPAAR</sequence>
<feature type="transmembrane region" description="Helical" evidence="1">
    <location>
        <begin position="157"/>
        <end position="176"/>
    </location>
</feature>
<evidence type="ECO:0000313" key="3">
    <source>
        <dbReference type="Proteomes" id="UP001597347"/>
    </source>
</evidence>
<keyword evidence="3" id="KW-1185">Reference proteome</keyword>
<feature type="transmembrane region" description="Helical" evidence="1">
    <location>
        <begin position="82"/>
        <end position="101"/>
    </location>
</feature>
<comment type="caution">
    <text evidence="2">The sequence shown here is derived from an EMBL/GenBank/DDBJ whole genome shotgun (WGS) entry which is preliminary data.</text>
</comment>
<feature type="transmembrane region" description="Helical" evidence="1">
    <location>
        <begin position="312"/>
        <end position="336"/>
    </location>
</feature>
<accession>A0ABW4LB86</accession>
<feature type="transmembrane region" description="Helical" evidence="1">
    <location>
        <begin position="55"/>
        <end position="75"/>
    </location>
</feature>
<feature type="transmembrane region" description="Helical" evidence="1">
    <location>
        <begin position="132"/>
        <end position="151"/>
    </location>
</feature>
<evidence type="ECO:0000313" key="2">
    <source>
        <dbReference type="EMBL" id="MFD1720816.1"/>
    </source>
</evidence>
<evidence type="ECO:0000256" key="1">
    <source>
        <dbReference type="SAM" id="Phobius"/>
    </source>
</evidence>
<protein>
    <recommendedName>
        <fullName evidence="4">O-antigen ligase domain-containing protein</fullName>
    </recommendedName>
</protein>